<feature type="region of interest" description="Disordered" evidence="1">
    <location>
        <begin position="1535"/>
        <end position="1558"/>
    </location>
</feature>
<keyword evidence="3" id="KW-1185">Reference proteome</keyword>
<evidence type="ECO:0000256" key="1">
    <source>
        <dbReference type="SAM" id="MobiDB-lite"/>
    </source>
</evidence>
<sequence length="3760" mass="426140">MSHVNSQRVIKHLPTTQDHQNKDTEYEEVSTDVFGNTNAERQLRDPSDRYPTEAVTFNIPNEEIFKKNVHTTKTSTQVIRTYYQNGKQHTELTIQQNPPFMTSVNVNTGEKNTEAKTSHKEAKYPHASYCTPSYSQVKSNKYSPVEYGLHNIGKASDYENQSNHSLTEITKPKVKSKSQTSYTYKIQNGVAILQTIERCEDKPTTTSKKNEKGEQVNRKQTLSNSGQTEDTTNETPCLKTHMASATRKRQEKNSRDFLKDKKDSQGLHAIEEIKEHSNTVNLQKTVPHHKVEKKQVEQRITHTIKEQDLRSELPPPLNKLSTAKVQFLQNQETQRVTKVTFSTPADKTIPDFSQDSSTLQTQQTSPPPKLDKRKAEEWITHTIKHEELRSEPPPPTNKLSAHKVQFLQTQETQPATKVDGPSPGRLVIPDFDKQSSTFKVDEKPPPPKTEKLHAEQWITTTIRQEDLRSEMPAPANKLTADKLHFLQKQDTQPAAKADGVSPGRLVIPDFEQHTSTVEVQETVPSPKVDKRNAERWITHTFKQEELRSELPPPVNKLPTDKVQFLHDQETQRVDKANFSTPGRIIIPDFSQDSSTLQTQQTSPPPKLDKRKAEEWITHTIKHEELRSEPPPPTNKLLAHRVQFLQTQETQPATKVDGPSPGRLVIPDFEKQTSTFKVDEKPPPPKTEKLHAEQWITTTIRQEDLRSEMPAPANKLTADKLHFLQKQDTQPAAKADGVSPGRLVIPDFEQHSSTVEVQETVPSPKVDKRNAERWITHTFKQEELRSELPPPVNKLPTDKVQFLQDQETQRVDKANFSTPGRIIIPDFSQDSSTLQTQQTSPPPKLDKRKAEEWITHTIKHEELRSEPPPPTNKLTAHKVQFLQTQETQPATKVDGPSPGRLVIPDFEKQTSTFKVDEKPPPPKTEKLHAEQWITTTIRQEDLRSEMPAPANKLTADKLHFLQKQDTQPAAKADGVSPGRLVIPDFEQHSSTVEVQETVPSPKVDKRNAERWITHTFKQEELRSELPPPVNKLPTDKVQFLQDQETQRVDKANFSTPGRIIIPDFSQDSSTLQTQQTSPPPKLDKRKAEEWITHTIKHEELRSEPPPPTNKLSAHKVQFLQTQETQPATKVDGPSPGRLVIPDFDKQSSTFKVDEKPPPPKTEKLHAEQWRTTTIRQEDLRSEMPAPANKLTADKLHFLQKQDTQPAAKADGVSPGRLVIPDFEQHSSTVEVQETVPSPKVDKRNAERWITHTFKQEELRSELPPPVNKLPTDKVQFLQDQETQRVDKANFSTPGRIIIPDFSQDSSTLQTQQTSPPPKLDKRKAEEWITHTIKHEELRSEPPPPTNKLSAHKVQFLQTQETQPATKVDGPSPGRLVIPDFDKQSSTFKVDEKPPPPKTEKLHAEQWITTTIRQEDLRSEMPAPANKLTADKLHFLQKQDTQPAAKADGVSPGRLVIPDFEQHSSTVEVQETVPSPKVDKRNAERWITHTFKQEELRSELPPPVNKLPTDKVQFLQDQETQRVDKANFSTPGRIIIPDFSQDSSTLQTQQTSPPPKLDKRKAEEWITHTIKHEELRSEPPPPTNKLLAHKVQFLQTQETQPATKVDGPSPGRLVIPDFNKQSSTFKVDEKPPPPKTEKLHAEQWITTTIRQEDLRSEMPAPANKLTADKLHFLQKQDTQPAAKADGVSPGRLVIPDFEQHSSTVEVQETVPSPKVDKRNAERCITHTFKQEELRSELPPPVNKLPTDKVQFLQDQETQRVDKANFSTPGRIIIPDFSQDSSTLQTQQTSPPPKLDKRKAEEWITHTIKHEELRSEPPPPTNKLSAHKVQFLQTQETQPATKVDGPSPGRLVIPDFEKQTSTFKVDEKPPPPKTEKLHAEQWITTTIRQEDLRSEMPAPANKLTADKLHFLQKQDTQPAAKADGVSPGRLVIPDFEQHSSTVEVQETVPSPKVDKRNAERWITHTFKQEELRSELPPPVNKLPTDKVQFLQDQETQRVDKANFSTPGRIIIPDFSQDSSTLQTQQTSPPPKLDKRKAEEWITHTIKHEELRSEPPPPTNKLSAHKVQFLQTQETQPATKVDGPSPGRLVIPDFEKQTSTFKVDEKPPPPKTEKLHAEQWITTTIRQEDLRSEMPAPANKLTADKLHFLQKQDTQPAAKADGVSPGRLVIPDFEQHSSTVEVQETVPSPKVDKRNAERWITHTFKQEELRSELPPPVNKLPTDKVQFLQDQETQRVDKANFSTPGRIIIPDFSQDSSTLQTQQTSPPPKLDKRKAEEWITHTIKHEELRSEPPPPTNKLTAHKVQFLQTQETQPATKVDGPSPGRLVIPDFEKQTSTFKVDEKPPPPKTEKLHAEQWITTTIRQEDLRSEMPAPANKLTADKLHFLQKQDTQPAAKADGVSPGRLVIPDFEQHSSTVEVQETVPSPKVDKRNAEQWITHFFKQEELRSELPPPVNKLPTDKVQFLQDQETQRVDKANFSTPGRIIIPDFSQDSSTLQSQQTSPPPKLDKRKAEEWITHTIKHEELRSEPPPPTNKLSVHKVQFLQTQETQPATKVDGPSPGRLVIPDFDKQSSTFKVDEKPPPPKTEKLHAEQWITTTIRQEDLRSEMPAPANKLTADKLHFLQKQDTQPAAKADGVSPGRLVIPDFEQHSSTVEVQETVPSPKVDKRNAERWITHTFKQEELRSELPPPVNKLPTDKVQFLQDQETQRVDKANFSTPGRIIIPDFSQDSSTLQTQQTSPPPKLDKRKAEEWITHTIKHEELRSEPPPPTNKLLAHKVQFLQTQETQPATKVDGPSPGRLVIPDFNKQSSTFKVDEKPPPPKTEKLHAEQWITTTIRQEDLRSEMPAPANKLTADKLHFLQKQDTQPAAKADGVSPGRLVIPDFEQHSSTVEVQETVPSPKVDKRNAERWITHTFKQEELRSELPPPVNKLPTDKVQFLQDQETQRVDKANFSTPGRIIIPDFSQDSSTLQTQQTSPPPKLDKRKAEEWITHTIKHEELRSEPPPPTNKLSAHKVQFLQTQETQPATKVDGPSPGRLVIPDFEKQTSTFKVDEKPPPPKTEKLHAEQWITTTIRQEDLRSEMPAPANKLTADKLHFLQKQDTQPAAKADGVSPGRLVIPDFEQHSSTVEVQETVPSPKVDKRNAERWITHTFKQEELRSELPPPVNKLPTDKVQFLQDQETQRVDKANFSTPGRIIIPDFSQDSSTLQTQQTSPPPKLDKRKAEEWITHTIKHEELRSEPPPPTNKLSAHKVQFLQTQETQPATKVDGPSPGRLVIPDFEKQTSTFKVDEKPPPPKTEKLHAEQWITTTIRQEDLRSEMPAPANKLTAGKLHFLQKQDTQPAAKADGVSPGRLVIPDFEQHSFTVEVQETVFSPKVEKGNAERWITHTFKQEELRSELPPPVNKLPTDKDSSTLQRREQEALFAGRNGSPQGVLFNQNPYRTIVNVSEKAFSEEKPRDEALKSGNAKSMSVARSNKGSVFKLEFVQTVDADSSLKEDIVLPGRLVIPDFRNSRGRLGSKDSALPPEIGKRGGGDWVTHSMTREEIGSIPLRSRSKFLEDKVGFSSAKEVQQSKPLLLSTNQMKERGTFQESQNLTGPNNYLTGGGLVLLSGPSNKRSEEKFELTYNQDVELLGEMSDGRLTNKLPASQREFKDADEAVALMHRKDSDDETLHLTLKQGTPSGGIVIPNNDAYSFSIDVQDPALSGKKSNIQREWLTHSLTHEQIRTLPLAYNPRRTVQQTQESQPIRRLDKPGPGKLVIPVTFH</sequence>
<feature type="region of interest" description="Disordered" evidence="1">
    <location>
        <begin position="2001"/>
        <end position="2033"/>
    </location>
</feature>
<feature type="compositionally biased region" description="Basic and acidic residues" evidence="1">
    <location>
        <begin position="202"/>
        <end position="217"/>
    </location>
</feature>
<feature type="region of interest" description="Disordered" evidence="1">
    <location>
        <begin position="2475"/>
        <end position="2507"/>
    </location>
</feature>
<gene>
    <name evidence="2" type="ORF">PLOB_00049423</name>
</gene>
<organism evidence="2 3">
    <name type="scientific">Porites lobata</name>
    <dbReference type="NCBI Taxonomy" id="104759"/>
    <lineage>
        <taxon>Eukaryota</taxon>
        <taxon>Metazoa</taxon>
        <taxon>Cnidaria</taxon>
        <taxon>Anthozoa</taxon>
        <taxon>Hexacorallia</taxon>
        <taxon>Scleractinia</taxon>
        <taxon>Fungiina</taxon>
        <taxon>Poritidae</taxon>
        <taxon>Porites</taxon>
    </lineage>
</organism>
<feature type="compositionally biased region" description="Low complexity" evidence="1">
    <location>
        <begin position="2486"/>
        <end position="2497"/>
    </location>
</feature>
<feature type="region of interest" description="Disordered" evidence="1">
    <location>
        <begin position="3391"/>
        <end position="3410"/>
    </location>
</feature>
<evidence type="ECO:0000313" key="3">
    <source>
        <dbReference type="Proteomes" id="UP001159405"/>
    </source>
</evidence>
<evidence type="ECO:0008006" key="4">
    <source>
        <dbReference type="Google" id="ProtNLM"/>
    </source>
</evidence>
<feature type="region of interest" description="Disordered" evidence="1">
    <location>
        <begin position="824"/>
        <end position="848"/>
    </location>
</feature>
<evidence type="ECO:0000313" key="2">
    <source>
        <dbReference type="EMBL" id="CAH3152904.1"/>
    </source>
</evidence>
<feature type="region of interest" description="Disordered" evidence="1">
    <location>
        <begin position="2544"/>
        <end position="2585"/>
    </location>
</feature>
<protein>
    <recommendedName>
        <fullName evidence="4">Titin-like</fullName>
    </recommendedName>
</protein>
<feature type="compositionally biased region" description="Polar residues" evidence="1">
    <location>
        <begin position="1"/>
        <end position="18"/>
    </location>
</feature>
<feature type="region of interest" description="Disordered" evidence="1">
    <location>
        <begin position="2720"/>
        <end position="2743"/>
    </location>
</feature>
<comment type="caution">
    <text evidence="2">The sequence shown here is derived from an EMBL/GenBank/DDBJ whole genome shotgun (WGS) entry which is preliminary data.</text>
</comment>
<feature type="region of interest" description="Disordered" evidence="1">
    <location>
        <begin position="274"/>
        <end position="293"/>
    </location>
</feature>
<feature type="compositionally biased region" description="Basic and acidic residues" evidence="1">
    <location>
        <begin position="1150"/>
        <end position="1164"/>
    </location>
</feature>
<feature type="region of interest" description="Disordered" evidence="1">
    <location>
        <begin position="1767"/>
        <end position="1796"/>
    </location>
</feature>
<feature type="region of interest" description="Disordered" evidence="1">
    <location>
        <begin position="3189"/>
        <end position="3218"/>
    </location>
</feature>
<feature type="compositionally biased region" description="Polar residues" evidence="1">
    <location>
        <begin position="218"/>
        <end position="235"/>
    </location>
</feature>
<feature type="region of interest" description="Disordered" evidence="1">
    <location>
        <begin position="587"/>
        <end position="610"/>
    </location>
</feature>
<feature type="region of interest" description="Disordered" evidence="1">
    <location>
        <begin position="1290"/>
        <end position="1322"/>
    </location>
</feature>
<feature type="compositionally biased region" description="Basic and acidic residues" evidence="1">
    <location>
        <begin position="1387"/>
        <end position="1400"/>
    </location>
</feature>
<feature type="compositionally biased region" description="Basic and acidic residues" evidence="1">
    <location>
        <begin position="251"/>
        <end position="263"/>
    </location>
</feature>
<feature type="region of interest" description="Disordered" evidence="1">
    <location>
        <begin position="411"/>
        <end position="430"/>
    </location>
</feature>
<name>A0ABN8PXK7_9CNID</name>
<feature type="region of interest" description="Disordered" evidence="1">
    <location>
        <begin position="331"/>
        <end position="374"/>
    </location>
</feature>
<proteinExistence type="predicted"/>
<feature type="region of interest" description="Disordered" evidence="1">
    <location>
        <begin position="1122"/>
        <end position="1164"/>
    </location>
</feature>
<feature type="compositionally biased region" description="Basic and acidic residues" evidence="1">
    <location>
        <begin position="2572"/>
        <end position="2585"/>
    </location>
</feature>
<feature type="region of interest" description="Disordered" evidence="1">
    <location>
        <begin position="1"/>
        <end position="30"/>
    </location>
</feature>
<feature type="compositionally biased region" description="Polar residues" evidence="1">
    <location>
        <begin position="331"/>
        <end position="355"/>
    </location>
</feature>
<reference evidence="2 3" key="1">
    <citation type="submission" date="2022-05" db="EMBL/GenBank/DDBJ databases">
        <authorList>
            <consortium name="Genoscope - CEA"/>
            <person name="William W."/>
        </authorList>
    </citation>
    <scope>NUCLEOTIDE SEQUENCE [LARGE SCALE GENOMIC DNA]</scope>
</reference>
<dbReference type="Proteomes" id="UP001159405">
    <property type="component" value="Unassembled WGS sequence"/>
</dbReference>
<feature type="region of interest" description="Disordered" evidence="1">
    <location>
        <begin position="2246"/>
        <end position="2269"/>
    </location>
</feature>
<feature type="region of interest" description="Disordered" evidence="1">
    <location>
        <begin position="1056"/>
        <end position="1085"/>
    </location>
</feature>
<feature type="region of interest" description="Disordered" evidence="1">
    <location>
        <begin position="1359"/>
        <end position="1400"/>
    </location>
</feature>
<dbReference type="EMBL" id="CALNXK010000095">
    <property type="protein sequence ID" value="CAH3152904.1"/>
    <property type="molecule type" value="Genomic_DNA"/>
</dbReference>
<feature type="region of interest" description="Disordered" evidence="1">
    <location>
        <begin position="2952"/>
        <end position="2981"/>
    </location>
</feature>
<feature type="region of interest" description="Disordered" evidence="1">
    <location>
        <begin position="202"/>
        <end position="263"/>
    </location>
</feature>
<accession>A0ABN8PXK7</accession>